<keyword evidence="1" id="KW-0934">Plastid</keyword>
<protein>
    <submittedName>
        <fullName evidence="1">Uncharacterized protein</fullName>
    </submittedName>
</protein>
<evidence type="ECO:0000313" key="1">
    <source>
        <dbReference type="EMBL" id="ARW65481.1"/>
    </source>
</evidence>
<dbReference type="GeneID" id="33358270"/>
<accession>A0A1Z1MIA7</accession>
<sequence>MIIFVRCFPGFFEPVDYIITILILTCKVFFKKNF</sequence>
<dbReference type="RefSeq" id="YP_009396122.1">
    <property type="nucleotide sequence ID" value="NC_035281.1"/>
</dbReference>
<organism evidence="1">
    <name type="scientific">Melanothamnus harveyi</name>
    <name type="common">Filamentous red alga</name>
    <name type="synonym">Neosiphonia harveyi</name>
    <dbReference type="NCBI Taxonomy" id="397005"/>
    <lineage>
        <taxon>Eukaryota</taxon>
        <taxon>Rhodophyta</taxon>
        <taxon>Florideophyceae</taxon>
        <taxon>Rhodymeniophycidae</taxon>
        <taxon>Ceramiales</taxon>
        <taxon>Rhodomelaceae</taxon>
        <taxon>Polysiphonioideae</taxon>
        <taxon>Melanothamnus</taxon>
    </lineage>
</organism>
<proteinExistence type="predicted"/>
<gene>
    <name evidence="1" type="primary">orf34</name>
</gene>
<geneLocation type="chloroplast" evidence="1"/>
<name>A0A1Z1MIA7_MELHR</name>
<dbReference type="EMBL" id="MF101437">
    <property type="protein sequence ID" value="ARW65481.1"/>
    <property type="molecule type" value="Genomic_DNA"/>
</dbReference>
<keyword evidence="1" id="KW-0150">Chloroplast</keyword>
<dbReference type="AlphaFoldDB" id="A0A1Z1MIA7"/>
<reference evidence="1" key="1">
    <citation type="journal article" date="2017" name="J. Phycol.">
        <title>Analysis of chloroplast genomes and a supermatrix inform reclassification of the Rhodomelaceae (Rhodophyta).</title>
        <authorList>
            <person name="Diaz-Tapia P."/>
            <person name="Maggs C.A."/>
            <person name="West J.A."/>
            <person name="Verbruggen H."/>
        </authorList>
    </citation>
    <scope>NUCLEOTIDE SEQUENCE</scope>
    <source>
        <strain evidence="1">PD890</strain>
    </source>
</reference>